<dbReference type="EMBL" id="QGKY02000246">
    <property type="protein sequence ID" value="KAF2586829.1"/>
    <property type="molecule type" value="Genomic_DNA"/>
</dbReference>
<evidence type="ECO:0000313" key="2">
    <source>
        <dbReference type="EMBL" id="KAF2586829.1"/>
    </source>
</evidence>
<name>A0A8S9JYA8_BRACR</name>
<organism evidence="2">
    <name type="scientific">Brassica cretica</name>
    <name type="common">Mustard</name>
    <dbReference type="NCBI Taxonomy" id="69181"/>
    <lineage>
        <taxon>Eukaryota</taxon>
        <taxon>Viridiplantae</taxon>
        <taxon>Streptophyta</taxon>
        <taxon>Embryophyta</taxon>
        <taxon>Tracheophyta</taxon>
        <taxon>Spermatophyta</taxon>
        <taxon>Magnoliopsida</taxon>
        <taxon>eudicotyledons</taxon>
        <taxon>Gunneridae</taxon>
        <taxon>Pentapetalae</taxon>
        <taxon>rosids</taxon>
        <taxon>malvids</taxon>
        <taxon>Brassicales</taxon>
        <taxon>Brassicaceae</taxon>
        <taxon>Brassiceae</taxon>
        <taxon>Brassica</taxon>
    </lineage>
</organism>
<accession>A0A8S9JYA8</accession>
<comment type="caution">
    <text evidence="2">The sequence shown here is derived from an EMBL/GenBank/DDBJ whole genome shotgun (WGS) entry which is preliminary data.</text>
</comment>
<reference evidence="2" key="1">
    <citation type="submission" date="2019-12" db="EMBL/GenBank/DDBJ databases">
        <title>Genome sequencing and annotation of Brassica cretica.</title>
        <authorList>
            <person name="Studholme D.J."/>
            <person name="Sarris P.F."/>
        </authorList>
    </citation>
    <scope>NUCLEOTIDE SEQUENCE</scope>
    <source>
        <strain evidence="1">PFS-001/15</strain>
        <strain evidence="2">PFS-102/07</strain>
        <tissue evidence="2">Leaf</tissue>
    </source>
</reference>
<proteinExistence type="predicted"/>
<dbReference type="Proteomes" id="UP000712281">
    <property type="component" value="Unassembled WGS sequence"/>
</dbReference>
<sequence>MIAAEILRERVLNDRLSGEFSSAEPLFPYLVACYRRAHDESKKIQSMKDKSLRSEMEIVTRAAKKFAVSYCRIRRRTLFSFHGGEDLPMDCETRRRRNKSDHR</sequence>
<dbReference type="AlphaFoldDB" id="A0A8S9JYA8"/>
<dbReference type="EMBL" id="QGKW02002005">
    <property type="protein sequence ID" value="KAF2540076.1"/>
    <property type="molecule type" value="Genomic_DNA"/>
</dbReference>
<evidence type="ECO:0000313" key="1">
    <source>
        <dbReference type="EMBL" id="KAF2540076.1"/>
    </source>
</evidence>
<gene>
    <name evidence="1" type="ORF">F2Q68_00028663</name>
    <name evidence="2" type="ORF">F2Q70_00033783</name>
</gene>
<protein>
    <submittedName>
        <fullName evidence="2">Uncharacterized protein</fullName>
    </submittedName>
</protein>